<feature type="transmembrane region" description="Helical" evidence="1">
    <location>
        <begin position="272"/>
        <end position="291"/>
    </location>
</feature>
<organism evidence="2 3">
    <name type="scientific">Brevinema andersonii</name>
    <dbReference type="NCBI Taxonomy" id="34097"/>
    <lineage>
        <taxon>Bacteria</taxon>
        <taxon>Pseudomonadati</taxon>
        <taxon>Spirochaetota</taxon>
        <taxon>Spirochaetia</taxon>
        <taxon>Brevinematales</taxon>
        <taxon>Brevinemataceae</taxon>
        <taxon>Brevinema</taxon>
    </lineage>
</organism>
<dbReference type="PANTHER" id="PTHR30354:SF23">
    <property type="entry name" value="GNTP FAMILY PERMEASE"/>
    <property type="match status" value="1"/>
</dbReference>
<feature type="transmembrane region" description="Helical" evidence="1">
    <location>
        <begin position="215"/>
        <end position="235"/>
    </location>
</feature>
<keyword evidence="1" id="KW-0812">Transmembrane</keyword>
<accession>A0A1I1E1C9</accession>
<keyword evidence="1" id="KW-1133">Transmembrane helix</keyword>
<dbReference type="GO" id="GO:0015128">
    <property type="term" value="F:gluconate transmembrane transporter activity"/>
    <property type="evidence" value="ECO:0007669"/>
    <property type="project" value="InterPro"/>
</dbReference>
<gene>
    <name evidence="2" type="ORF">SAMN02745150_00888</name>
</gene>
<feature type="transmembrane region" description="Helical" evidence="1">
    <location>
        <begin position="177"/>
        <end position="195"/>
    </location>
</feature>
<evidence type="ECO:0000256" key="1">
    <source>
        <dbReference type="SAM" id="Phobius"/>
    </source>
</evidence>
<reference evidence="3" key="1">
    <citation type="submission" date="2016-10" db="EMBL/GenBank/DDBJ databases">
        <authorList>
            <person name="Varghese N."/>
            <person name="Submissions S."/>
        </authorList>
    </citation>
    <scope>NUCLEOTIDE SEQUENCE [LARGE SCALE GENOMIC DNA]</scope>
    <source>
        <strain evidence="3">ATCC 43811</strain>
    </source>
</reference>
<dbReference type="Proteomes" id="UP000240042">
    <property type="component" value="Unassembled WGS sequence"/>
</dbReference>
<keyword evidence="1" id="KW-0472">Membrane</keyword>
<protein>
    <submittedName>
        <fullName evidence="2">Gluconate:H+ symporter, GntP family</fullName>
    </submittedName>
</protein>
<feature type="transmembrane region" description="Helical" evidence="1">
    <location>
        <begin position="24"/>
        <end position="50"/>
    </location>
</feature>
<sequence>MTSLGVLIGLTISIIFILRRFHPVYALILGSLIAGIIGGFSLNTTINIMISGIKTMVPAIIRILTAGILVGTLVKTGAAIKIAETIIEKLGEKLVLLALTLATFCLTATGIFLDVTIITIAPIALTIAQKLNISKSAILLALSGGGKAGNLISPNPSTIAVSEIFQVPISSVMAANIFPSIIAIILTTTIAKFFINKGEKVTENPHFHHGKLPSFMASIIGPVTAILLLTLQPLFQIAIDPLIALPIGGMLGIIAMDKLPEFNSCLCIGLEKISGVVLLLIGVGTMAGMIQNSNIKELSLQFLETVHISDFFIAPLSGLFLAMVTASATAGATIASTTFVDLIINTGIAPVQGASLINAGSMVMDHMPHGSFFHNTKDSLHLSLKERFRVFPYEILIGFSLLFLAVIRYFMIN</sequence>
<feature type="transmembrane region" description="Helical" evidence="1">
    <location>
        <begin position="56"/>
        <end position="74"/>
    </location>
</feature>
<dbReference type="PANTHER" id="PTHR30354">
    <property type="entry name" value="GNT FAMILY GLUCONATE TRANSPORTER"/>
    <property type="match status" value="1"/>
</dbReference>
<dbReference type="Pfam" id="PF02447">
    <property type="entry name" value="GntP_permease"/>
    <property type="match status" value="1"/>
</dbReference>
<evidence type="ECO:0000313" key="3">
    <source>
        <dbReference type="Proteomes" id="UP000240042"/>
    </source>
</evidence>
<feature type="transmembrane region" description="Helical" evidence="1">
    <location>
        <begin position="94"/>
        <end position="125"/>
    </location>
</feature>
<dbReference type="GO" id="GO:0005886">
    <property type="term" value="C:plasma membrane"/>
    <property type="evidence" value="ECO:0007669"/>
    <property type="project" value="TreeGrafter"/>
</dbReference>
<feature type="transmembrane region" description="Helical" evidence="1">
    <location>
        <begin position="390"/>
        <end position="411"/>
    </location>
</feature>
<dbReference type="RefSeq" id="WP_092319044.1">
    <property type="nucleotide sequence ID" value="NZ_FOKY01000006.1"/>
</dbReference>
<dbReference type="OrthoDB" id="2136698at2"/>
<dbReference type="AlphaFoldDB" id="A0A1I1E1C9"/>
<dbReference type="InterPro" id="IPR003474">
    <property type="entry name" value="Glcn_transporter"/>
</dbReference>
<feature type="transmembrane region" description="Helical" evidence="1">
    <location>
        <begin position="311"/>
        <end position="335"/>
    </location>
</feature>
<feature type="transmembrane region" description="Helical" evidence="1">
    <location>
        <begin position="241"/>
        <end position="260"/>
    </location>
</feature>
<name>A0A1I1E1C9_BREAD</name>
<dbReference type="EMBL" id="FOKY01000006">
    <property type="protein sequence ID" value="SFB80981.1"/>
    <property type="molecule type" value="Genomic_DNA"/>
</dbReference>
<keyword evidence="3" id="KW-1185">Reference proteome</keyword>
<proteinExistence type="predicted"/>
<evidence type="ECO:0000313" key="2">
    <source>
        <dbReference type="EMBL" id="SFB80981.1"/>
    </source>
</evidence>